<feature type="transmembrane region" description="Helical" evidence="2">
    <location>
        <begin position="12"/>
        <end position="33"/>
    </location>
</feature>
<keyword evidence="2" id="KW-0472">Membrane</keyword>
<evidence type="ECO:0000313" key="4">
    <source>
        <dbReference type="Proteomes" id="UP000018144"/>
    </source>
</evidence>
<name>U4LGT6_PYROM</name>
<accession>U4LGT6</accession>
<keyword evidence="2" id="KW-1133">Transmembrane helix</keyword>
<evidence type="ECO:0000256" key="2">
    <source>
        <dbReference type="SAM" id="Phobius"/>
    </source>
</evidence>
<dbReference type="EMBL" id="HF935578">
    <property type="protein sequence ID" value="CCX10959.1"/>
    <property type="molecule type" value="Genomic_DNA"/>
</dbReference>
<dbReference type="AlphaFoldDB" id="U4LGT6"/>
<reference evidence="3 4" key="1">
    <citation type="journal article" date="2013" name="PLoS Genet.">
        <title>The genome and development-dependent transcriptomes of Pyronema confluens: a window into fungal evolution.</title>
        <authorList>
            <person name="Traeger S."/>
            <person name="Altegoer F."/>
            <person name="Freitag M."/>
            <person name="Gabaldon T."/>
            <person name="Kempken F."/>
            <person name="Kumar A."/>
            <person name="Marcet-Houben M."/>
            <person name="Poggeler S."/>
            <person name="Stajich J.E."/>
            <person name="Nowrousian M."/>
        </authorList>
    </citation>
    <scope>NUCLEOTIDE SEQUENCE [LARGE SCALE GENOMIC DNA]</scope>
    <source>
        <strain evidence="4">CBS 100304</strain>
        <tissue evidence="3">Vegetative mycelium</tissue>
    </source>
</reference>
<feature type="compositionally biased region" description="Polar residues" evidence="1">
    <location>
        <begin position="94"/>
        <end position="104"/>
    </location>
</feature>
<feature type="compositionally biased region" description="Basic and acidic residues" evidence="1">
    <location>
        <begin position="44"/>
        <end position="56"/>
    </location>
</feature>
<dbReference type="Proteomes" id="UP000018144">
    <property type="component" value="Unassembled WGS sequence"/>
</dbReference>
<feature type="region of interest" description="Disordered" evidence="1">
    <location>
        <begin position="38"/>
        <end position="143"/>
    </location>
</feature>
<evidence type="ECO:0000256" key="1">
    <source>
        <dbReference type="SAM" id="MobiDB-lite"/>
    </source>
</evidence>
<feature type="compositionally biased region" description="Polar residues" evidence="1">
    <location>
        <begin position="66"/>
        <end position="79"/>
    </location>
</feature>
<keyword evidence="4" id="KW-1185">Reference proteome</keyword>
<protein>
    <submittedName>
        <fullName evidence="3">Uncharacterized protein</fullName>
    </submittedName>
</protein>
<gene>
    <name evidence="3" type="ORF">PCON_10553</name>
</gene>
<dbReference type="OrthoDB" id="10458265at2759"/>
<keyword evidence="2" id="KW-0812">Transmembrane</keyword>
<evidence type="ECO:0000313" key="3">
    <source>
        <dbReference type="EMBL" id="CCX10959.1"/>
    </source>
</evidence>
<proteinExistence type="predicted"/>
<sequence>MTVPIKPPGPWMILGFCSFLVILTAIIISQIIFERQARQRKRQDKLDEAAAREKPKPINPEARPWTVSSVARTHSSQNLPPLPTAGSRPGTAVSRPSISVSGSRLSVPEGRPSTPAVRPGSVGSRPMTSSSRVVAQGSPDDMV</sequence>
<organism evidence="3 4">
    <name type="scientific">Pyronema omphalodes (strain CBS 100304)</name>
    <name type="common">Pyronema confluens</name>
    <dbReference type="NCBI Taxonomy" id="1076935"/>
    <lineage>
        <taxon>Eukaryota</taxon>
        <taxon>Fungi</taxon>
        <taxon>Dikarya</taxon>
        <taxon>Ascomycota</taxon>
        <taxon>Pezizomycotina</taxon>
        <taxon>Pezizomycetes</taxon>
        <taxon>Pezizales</taxon>
        <taxon>Pyronemataceae</taxon>
        <taxon>Pyronema</taxon>
    </lineage>
</organism>